<keyword evidence="5" id="KW-1185">Reference proteome</keyword>
<accession>A0A2T9YQV8</accession>
<dbReference type="PANTHER" id="PTHR11875">
    <property type="entry name" value="TESTIS-SPECIFIC Y-ENCODED PROTEIN"/>
    <property type="match status" value="1"/>
</dbReference>
<dbReference type="Proteomes" id="UP000245383">
    <property type="component" value="Unassembled WGS sequence"/>
</dbReference>
<evidence type="ECO:0000313" key="4">
    <source>
        <dbReference type="EMBL" id="PVU94740.1"/>
    </source>
</evidence>
<feature type="region of interest" description="Disordered" evidence="3">
    <location>
        <begin position="1"/>
        <end position="24"/>
    </location>
</feature>
<protein>
    <recommendedName>
        <fullName evidence="6">Nucleosome assembly protein</fullName>
    </recommendedName>
</protein>
<evidence type="ECO:0000313" key="5">
    <source>
        <dbReference type="Proteomes" id="UP000245383"/>
    </source>
</evidence>
<dbReference type="Gene3D" id="3.30.1120.90">
    <property type="entry name" value="Nucleosome assembly protein"/>
    <property type="match status" value="1"/>
</dbReference>
<organism evidence="4 5">
    <name type="scientific">Smittium simulii</name>
    <dbReference type="NCBI Taxonomy" id="133385"/>
    <lineage>
        <taxon>Eukaryota</taxon>
        <taxon>Fungi</taxon>
        <taxon>Fungi incertae sedis</taxon>
        <taxon>Zoopagomycota</taxon>
        <taxon>Kickxellomycotina</taxon>
        <taxon>Harpellomycetes</taxon>
        <taxon>Harpellales</taxon>
        <taxon>Legeriomycetaceae</taxon>
        <taxon>Smittium</taxon>
    </lineage>
</organism>
<evidence type="ECO:0000256" key="3">
    <source>
        <dbReference type="SAM" id="MobiDB-lite"/>
    </source>
</evidence>
<feature type="region of interest" description="Disordered" evidence="3">
    <location>
        <begin position="304"/>
        <end position="324"/>
    </location>
</feature>
<dbReference type="STRING" id="133385.A0A2T9YQV8"/>
<gene>
    <name evidence="4" type="ORF">BB561_002298</name>
</gene>
<evidence type="ECO:0008006" key="6">
    <source>
        <dbReference type="Google" id="ProtNLM"/>
    </source>
</evidence>
<name>A0A2T9YQV8_9FUNG</name>
<dbReference type="InterPro" id="IPR037231">
    <property type="entry name" value="NAP-like_sf"/>
</dbReference>
<dbReference type="InterPro" id="IPR002164">
    <property type="entry name" value="NAP_family"/>
</dbReference>
<dbReference type="GO" id="GO:0006334">
    <property type="term" value="P:nucleosome assembly"/>
    <property type="evidence" value="ECO:0007669"/>
    <property type="project" value="InterPro"/>
</dbReference>
<feature type="compositionally biased region" description="Acidic residues" evidence="3">
    <location>
        <begin position="306"/>
        <end position="319"/>
    </location>
</feature>
<comment type="caution">
    <text evidence="4">The sequence shown here is derived from an EMBL/GenBank/DDBJ whole genome shotgun (WGS) entry which is preliminary data.</text>
</comment>
<reference evidence="4 5" key="1">
    <citation type="journal article" date="2018" name="MBio">
        <title>Comparative Genomics Reveals the Core Gene Toolbox for the Fungus-Insect Symbiosis.</title>
        <authorList>
            <person name="Wang Y."/>
            <person name="Stata M."/>
            <person name="Wang W."/>
            <person name="Stajich J.E."/>
            <person name="White M.M."/>
            <person name="Moncalvo J.M."/>
        </authorList>
    </citation>
    <scope>NUCLEOTIDE SEQUENCE [LARGE SCALE GENOMIC DNA]</scope>
    <source>
        <strain evidence="4 5">SWE-8-4</strain>
    </source>
</reference>
<comment type="similarity">
    <text evidence="1 2">Belongs to the nucleosome assembly protein (NAP) family.</text>
</comment>
<evidence type="ECO:0000256" key="1">
    <source>
        <dbReference type="ARBA" id="ARBA00009947"/>
    </source>
</evidence>
<dbReference type="AlphaFoldDB" id="A0A2T9YQV8"/>
<feature type="region of interest" description="Disordered" evidence="3">
    <location>
        <begin position="144"/>
        <end position="170"/>
    </location>
</feature>
<proteinExistence type="inferred from homology"/>
<feature type="compositionally biased region" description="Basic and acidic residues" evidence="3">
    <location>
        <begin position="152"/>
        <end position="162"/>
    </location>
</feature>
<dbReference type="FunFam" id="1.20.5.1500:FF:000001">
    <property type="entry name" value="Nucleosome assembly protein 1-like 1"/>
    <property type="match status" value="1"/>
</dbReference>
<dbReference type="GO" id="GO:0005634">
    <property type="term" value="C:nucleus"/>
    <property type="evidence" value="ECO:0007669"/>
    <property type="project" value="InterPro"/>
</dbReference>
<dbReference type="Gene3D" id="1.20.5.1500">
    <property type="match status" value="1"/>
</dbReference>
<dbReference type="EMBL" id="MBFR01000076">
    <property type="protein sequence ID" value="PVU94740.1"/>
    <property type="molecule type" value="Genomic_DNA"/>
</dbReference>
<sequence>MDSSAININKKDQDDSAPTPQNTPIFTAPIGSNSSENANISQMLGNPALTNLIQGRLDNLAGASSGYIQTLPKTVQRRLAALQFLQSKHTELEAKFHQEILDIEKKYALLYKPLFDKRHNIISGKEEAAEDDIKAGEAIIKELDGDDELDSDEKQEQEKESSTDVLDSDESEIKGIDSFWLTALYNHPQTREMITERDSKALESLVDVSISYLESGPGFQINFDFRENPYFSNNVLTKTYYYQQSSTSGEMVFGHSEGCKIEWKPEMDLTMTVETKKQRHKTTNKTRVIKKAVPAESFFNLFEDIPVPEDSDDSEEAEEARERLEADYELGEELKEKINLSRSAKESDPPQCKQQ</sequence>
<dbReference type="SUPFAM" id="SSF143113">
    <property type="entry name" value="NAP-like"/>
    <property type="match status" value="1"/>
</dbReference>
<dbReference type="Pfam" id="PF00956">
    <property type="entry name" value="NAP"/>
    <property type="match status" value="1"/>
</dbReference>
<dbReference type="OrthoDB" id="27325at2759"/>
<evidence type="ECO:0000256" key="2">
    <source>
        <dbReference type="RuleBase" id="RU003876"/>
    </source>
</evidence>